<gene>
    <name evidence="2" type="ORF">B879_00570</name>
</gene>
<keyword evidence="3" id="KW-1185">Reference proteome</keyword>
<feature type="transmembrane region" description="Helical" evidence="1">
    <location>
        <begin position="109"/>
        <end position="128"/>
    </location>
</feature>
<keyword evidence="1" id="KW-0472">Membrane</keyword>
<dbReference type="OrthoDB" id="839671at2"/>
<keyword evidence="1" id="KW-0812">Transmembrane</keyword>
<dbReference type="Proteomes" id="UP000004478">
    <property type="component" value="Unassembled WGS sequence"/>
</dbReference>
<protein>
    <submittedName>
        <fullName evidence="2">Uncharacterized protein</fullName>
    </submittedName>
</protein>
<accession>K1L365</accession>
<dbReference type="RefSeq" id="WP_009183619.1">
    <property type="nucleotide sequence ID" value="NZ_AMGM01000005.1"/>
</dbReference>
<name>K1L365_CECL9</name>
<dbReference type="EMBL" id="AMGM01000005">
    <property type="protein sequence ID" value="EKB50825.1"/>
    <property type="molecule type" value="Genomic_DNA"/>
</dbReference>
<reference evidence="2 3" key="1">
    <citation type="journal article" date="2012" name="J. Bacteriol.">
        <title>Draft Genome Sequence of Cecembia lonarensis Strain LW9T, Isolated from Lonar Lake, a Haloalkaline Lake in India.</title>
        <authorList>
            <person name="Shivaji S."/>
            <person name="Ara S."/>
            <person name="Singh A."/>
            <person name="Pinnaka A.K."/>
        </authorList>
    </citation>
    <scope>NUCLEOTIDE SEQUENCE [LARGE SCALE GENOMIC DNA]</scope>
    <source>
        <strain evidence="2 3">LW9</strain>
    </source>
</reference>
<organism evidence="2 3">
    <name type="scientific">Cecembia lonarensis (strain CCUG 58316 / KCTC 22772 / LW9)</name>
    <dbReference type="NCBI Taxonomy" id="1225176"/>
    <lineage>
        <taxon>Bacteria</taxon>
        <taxon>Pseudomonadati</taxon>
        <taxon>Bacteroidota</taxon>
        <taxon>Cytophagia</taxon>
        <taxon>Cytophagales</taxon>
        <taxon>Cyclobacteriaceae</taxon>
        <taxon>Cecembia</taxon>
    </lineage>
</organism>
<comment type="caution">
    <text evidence="2">The sequence shown here is derived from an EMBL/GenBank/DDBJ whole genome shotgun (WGS) entry which is preliminary data.</text>
</comment>
<proteinExistence type="predicted"/>
<evidence type="ECO:0000313" key="2">
    <source>
        <dbReference type="EMBL" id="EKB50825.1"/>
    </source>
</evidence>
<sequence>MENFRLIGFLLFLMIMGNSCKTYKDLDRVEPRAADVPLSEQVEKLKRGDVIKVYEKISGRATDLEFVIVEDGILRGFQAGGRKSDLKSFRLEDIGKIEVKKVNMGRTGLAIGAVYAVAMLIGFTAYLLSIGD</sequence>
<evidence type="ECO:0000256" key="1">
    <source>
        <dbReference type="SAM" id="Phobius"/>
    </source>
</evidence>
<evidence type="ECO:0000313" key="3">
    <source>
        <dbReference type="Proteomes" id="UP000004478"/>
    </source>
</evidence>
<dbReference type="AlphaFoldDB" id="K1L365"/>
<keyword evidence="1" id="KW-1133">Transmembrane helix</keyword>